<evidence type="ECO:0000313" key="1">
    <source>
        <dbReference type="EMBL" id="KAF5187542.1"/>
    </source>
</evidence>
<keyword evidence="2" id="KW-1185">Reference proteome</keyword>
<dbReference type="AlphaFoldDB" id="A0A7J6VT51"/>
<sequence>MADLCAGLPGKQFLLSSKSETRKHTGGSPVKKLYEYVKFCKLGSKQILEGMLPESILCATLSCSKLTIPPIVSGKGPMSSLLLTSNTVRLFNKPISLGKHDCNPLFIIMISFKVPAIFPKLAGRHPRNLLLARTITETGEFPKLLGRSN</sequence>
<dbReference type="OrthoDB" id="1504534at2759"/>
<organism evidence="1 2">
    <name type="scientific">Thalictrum thalictroides</name>
    <name type="common">Rue-anemone</name>
    <name type="synonym">Anemone thalictroides</name>
    <dbReference type="NCBI Taxonomy" id="46969"/>
    <lineage>
        <taxon>Eukaryota</taxon>
        <taxon>Viridiplantae</taxon>
        <taxon>Streptophyta</taxon>
        <taxon>Embryophyta</taxon>
        <taxon>Tracheophyta</taxon>
        <taxon>Spermatophyta</taxon>
        <taxon>Magnoliopsida</taxon>
        <taxon>Ranunculales</taxon>
        <taxon>Ranunculaceae</taxon>
        <taxon>Thalictroideae</taxon>
        <taxon>Thalictrum</taxon>
    </lineage>
</organism>
<dbReference type="Proteomes" id="UP000554482">
    <property type="component" value="Unassembled WGS sequence"/>
</dbReference>
<reference evidence="1 2" key="1">
    <citation type="submission" date="2020-06" db="EMBL/GenBank/DDBJ databases">
        <title>Transcriptomic and genomic resources for Thalictrum thalictroides and T. hernandezii: Facilitating candidate gene discovery in an emerging model plant lineage.</title>
        <authorList>
            <person name="Arias T."/>
            <person name="Riano-Pachon D.M."/>
            <person name="Di Stilio V.S."/>
        </authorList>
    </citation>
    <scope>NUCLEOTIDE SEQUENCE [LARGE SCALE GENOMIC DNA]</scope>
    <source>
        <strain evidence="2">cv. WT478/WT964</strain>
        <tissue evidence="1">Leaves</tissue>
    </source>
</reference>
<name>A0A7J6VT51_THATH</name>
<accession>A0A7J6VT51</accession>
<evidence type="ECO:0000313" key="2">
    <source>
        <dbReference type="Proteomes" id="UP000554482"/>
    </source>
</evidence>
<protein>
    <submittedName>
        <fullName evidence="1">Uncharacterized protein</fullName>
    </submittedName>
</protein>
<comment type="caution">
    <text evidence="1">The sequence shown here is derived from an EMBL/GenBank/DDBJ whole genome shotgun (WGS) entry which is preliminary data.</text>
</comment>
<gene>
    <name evidence="1" type="ORF">FRX31_022871</name>
</gene>
<dbReference type="EMBL" id="JABWDY010027868">
    <property type="protein sequence ID" value="KAF5187542.1"/>
    <property type="molecule type" value="Genomic_DNA"/>
</dbReference>
<proteinExistence type="predicted"/>